<keyword evidence="1" id="KW-1133">Transmembrane helix</keyword>
<reference evidence="4 5" key="1">
    <citation type="submission" date="2024-03" db="EMBL/GenBank/DDBJ databases">
        <authorList>
            <person name="Jo J.-H."/>
        </authorList>
    </citation>
    <scope>NUCLEOTIDE SEQUENCE [LARGE SCALE GENOMIC DNA]</scope>
    <source>
        <strain evidence="4 5">AS3R-12</strain>
    </source>
</reference>
<proteinExistence type="predicted"/>
<dbReference type="PROSITE" id="PS50883">
    <property type="entry name" value="EAL"/>
    <property type="match status" value="1"/>
</dbReference>
<dbReference type="CDD" id="cd01949">
    <property type="entry name" value="GGDEF"/>
    <property type="match status" value="1"/>
</dbReference>
<dbReference type="PANTHER" id="PTHR44757:SF2">
    <property type="entry name" value="BIOFILM ARCHITECTURE MAINTENANCE PROTEIN MBAA"/>
    <property type="match status" value="1"/>
</dbReference>
<name>A0ABU8S807_9SPHN</name>
<comment type="caution">
    <text evidence="4">The sequence shown here is derived from an EMBL/GenBank/DDBJ whole genome shotgun (WGS) entry which is preliminary data.</text>
</comment>
<dbReference type="SMART" id="SM00052">
    <property type="entry name" value="EAL"/>
    <property type="match status" value="1"/>
</dbReference>
<dbReference type="EMBL" id="JBBHJY010000002">
    <property type="protein sequence ID" value="MEJ6009608.1"/>
    <property type="molecule type" value="Genomic_DNA"/>
</dbReference>
<dbReference type="SUPFAM" id="SSF141868">
    <property type="entry name" value="EAL domain-like"/>
    <property type="match status" value="1"/>
</dbReference>
<dbReference type="InterPro" id="IPR035919">
    <property type="entry name" value="EAL_sf"/>
</dbReference>
<dbReference type="InterPro" id="IPR000160">
    <property type="entry name" value="GGDEF_dom"/>
</dbReference>
<feature type="transmembrane region" description="Helical" evidence="1">
    <location>
        <begin position="20"/>
        <end position="40"/>
    </location>
</feature>
<dbReference type="SUPFAM" id="SSF55073">
    <property type="entry name" value="Nucleotide cyclase"/>
    <property type="match status" value="1"/>
</dbReference>
<keyword evidence="1" id="KW-0812">Transmembrane</keyword>
<dbReference type="Proteomes" id="UP001379235">
    <property type="component" value="Unassembled WGS sequence"/>
</dbReference>
<feature type="domain" description="EAL" evidence="2">
    <location>
        <begin position="503"/>
        <end position="764"/>
    </location>
</feature>
<feature type="domain" description="GGDEF" evidence="3">
    <location>
        <begin position="361"/>
        <end position="494"/>
    </location>
</feature>
<dbReference type="Pfam" id="PF05228">
    <property type="entry name" value="CHASE4"/>
    <property type="match status" value="1"/>
</dbReference>
<evidence type="ECO:0000259" key="3">
    <source>
        <dbReference type="PROSITE" id="PS50887"/>
    </source>
</evidence>
<gene>
    <name evidence="4" type="ORF">WG900_06725</name>
</gene>
<evidence type="ECO:0000313" key="4">
    <source>
        <dbReference type="EMBL" id="MEJ6009608.1"/>
    </source>
</evidence>
<dbReference type="InterPro" id="IPR043128">
    <property type="entry name" value="Rev_trsase/Diguanyl_cyclase"/>
</dbReference>
<dbReference type="RefSeq" id="WP_339965770.1">
    <property type="nucleotide sequence ID" value="NZ_JBBHJY010000002.1"/>
</dbReference>
<dbReference type="InterPro" id="IPR029787">
    <property type="entry name" value="Nucleotide_cyclase"/>
</dbReference>
<dbReference type="Pfam" id="PF00563">
    <property type="entry name" value="EAL"/>
    <property type="match status" value="1"/>
</dbReference>
<dbReference type="PANTHER" id="PTHR44757">
    <property type="entry name" value="DIGUANYLATE CYCLASE DGCP"/>
    <property type="match status" value="1"/>
</dbReference>
<sequence length="774" mass="85601">MAVVTRLFVPIRNLTGLHPALRSLLLIAVVALVTFSFALYGSFMRATEVADWEVRRREQATVDTQIDRAIQALTETMKIQLTWDDAFRATGRAGVPIDQRWADSYFGDFLWANLQVEQLYLVSPEGKLLRAWNQGLPAKGDEFAALAPKVRAALDAMNTNTRVIGDPVRFRTLPDAEWPIAADGKPLTRWSGALDDVGRRTAIVTTASIIPDTDYAMLQRRPNALVAVRSLDPAYLRHVGAGLLLEDFGLQRRQPDSGNAIELHSPTGQSLGWLAWKPNDVGTIISDRTMPLLIAYLAFYLLILAAGTVIVRQALRMARESAQREAEAKQDAMLDPMLGLPNRRLMMRHIDEQLARVSDGDAVFLAYIDLDHFKAINEAMGHPAGDAVLIAAVANLKAELMPGDVLARLASDEFVIVHRGPAGIEEARKLGERVLAAFAERFDIHDTSVPVTASCGIAWAPEQADTHENLLRLADIALFRAKQRGRGRYRYFTEDMNASIRWRKDLEAELRRALTCSSTCNMCTAGGDWGLEVHYQPIVHVAGRRVVSFEALVRWFHEDRGEISPSTFVPLAEHCGLMPALGEWVMRRVFEDCAQFGSREVSINLSPLQLATHDFMTRLHALVEETGVDPHGIVFEITEGVLLENSDRVLGVLSEIRDMGFRIALDDFGTGFSSLAYLRLFQFDSLKIDRTFVQGIEADLDGQAILTTIVSLGRTLRMKVVAEGVETLFQQQLVEAAGCELVQGHLHSRAVPLAKALALLPPEPSGTVLRLAAG</sequence>
<dbReference type="Gene3D" id="3.20.20.450">
    <property type="entry name" value="EAL domain"/>
    <property type="match status" value="1"/>
</dbReference>
<organism evidence="4 5">
    <name type="scientific">Novosphingobium aquae</name>
    <dbReference type="NCBI Taxonomy" id="3133435"/>
    <lineage>
        <taxon>Bacteria</taxon>
        <taxon>Pseudomonadati</taxon>
        <taxon>Pseudomonadota</taxon>
        <taxon>Alphaproteobacteria</taxon>
        <taxon>Sphingomonadales</taxon>
        <taxon>Sphingomonadaceae</taxon>
        <taxon>Novosphingobium</taxon>
    </lineage>
</organism>
<keyword evidence="5" id="KW-1185">Reference proteome</keyword>
<accession>A0ABU8S807</accession>
<dbReference type="Pfam" id="PF00990">
    <property type="entry name" value="GGDEF"/>
    <property type="match status" value="1"/>
</dbReference>
<evidence type="ECO:0000256" key="1">
    <source>
        <dbReference type="SAM" id="Phobius"/>
    </source>
</evidence>
<keyword evidence="1" id="KW-0472">Membrane</keyword>
<dbReference type="InterPro" id="IPR001633">
    <property type="entry name" value="EAL_dom"/>
</dbReference>
<dbReference type="PROSITE" id="PS50887">
    <property type="entry name" value="GGDEF"/>
    <property type="match status" value="1"/>
</dbReference>
<feature type="transmembrane region" description="Helical" evidence="1">
    <location>
        <begin position="293"/>
        <end position="315"/>
    </location>
</feature>
<dbReference type="InterPro" id="IPR007892">
    <property type="entry name" value="CHASE4"/>
</dbReference>
<dbReference type="SMART" id="SM00267">
    <property type="entry name" value="GGDEF"/>
    <property type="match status" value="1"/>
</dbReference>
<dbReference type="NCBIfam" id="TIGR00254">
    <property type="entry name" value="GGDEF"/>
    <property type="match status" value="1"/>
</dbReference>
<dbReference type="InterPro" id="IPR052155">
    <property type="entry name" value="Biofilm_reg_signaling"/>
</dbReference>
<evidence type="ECO:0000313" key="5">
    <source>
        <dbReference type="Proteomes" id="UP001379235"/>
    </source>
</evidence>
<evidence type="ECO:0000259" key="2">
    <source>
        <dbReference type="PROSITE" id="PS50883"/>
    </source>
</evidence>
<protein>
    <submittedName>
        <fullName evidence="4">EAL domain-containing protein</fullName>
    </submittedName>
</protein>
<dbReference type="Gene3D" id="3.30.70.270">
    <property type="match status" value="1"/>
</dbReference>
<dbReference type="CDD" id="cd01948">
    <property type="entry name" value="EAL"/>
    <property type="match status" value="1"/>
</dbReference>